<dbReference type="AlphaFoldDB" id="A0A828Z8N5"/>
<dbReference type="Proteomes" id="UP000001338">
    <property type="component" value="Unassembled WGS sequence"/>
</dbReference>
<comment type="caution">
    <text evidence="1">The sequence shown here is derived from an EMBL/GenBank/DDBJ whole genome shotgun (WGS) entry which is preliminary data.</text>
</comment>
<name>A0A828Z8N5_9LEPT</name>
<accession>A0A828Z8N5</accession>
<dbReference type="EMBL" id="AFLV02000008">
    <property type="protein sequence ID" value="EKR66219.1"/>
    <property type="molecule type" value="Genomic_DNA"/>
</dbReference>
<gene>
    <name evidence="1" type="ORF">LEP1GSC036_0960</name>
</gene>
<evidence type="ECO:0000313" key="2">
    <source>
        <dbReference type="Proteomes" id="UP000001338"/>
    </source>
</evidence>
<organism evidence="1 2">
    <name type="scientific">Leptospira weilii str. 2006001853</name>
    <dbReference type="NCBI Taxonomy" id="1001589"/>
    <lineage>
        <taxon>Bacteria</taxon>
        <taxon>Pseudomonadati</taxon>
        <taxon>Spirochaetota</taxon>
        <taxon>Spirochaetia</taxon>
        <taxon>Leptospirales</taxon>
        <taxon>Leptospiraceae</taxon>
        <taxon>Leptospira</taxon>
    </lineage>
</organism>
<sequence length="85" mass="9712">MVYNLSYGSDTFKVGIRFDSFNEMILTVYPDLQIEARFPKDTKISEIEKNYLKGNIGFRNRSIILRNSSQGNPLVGISAEKLTFT</sequence>
<protein>
    <submittedName>
        <fullName evidence="1">Uncharacterized protein</fullName>
    </submittedName>
</protein>
<reference evidence="1 2" key="1">
    <citation type="submission" date="2012-10" db="EMBL/GenBank/DDBJ databases">
        <authorList>
            <person name="Harkins D.M."/>
            <person name="Durkin A.S."/>
            <person name="Brinkac L.M."/>
            <person name="Haft D.H."/>
            <person name="Selengut J.D."/>
            <person name="Sanka R."/>
            <person name="DePew J."/>
            <person name="Purushe J."/>
            <person name="Whelen A.C."/>
            <person name="Vinetz J.M."/>
            <person name="Sutton G.G."/>
            <person name="Nierman W.C."/>
            <person name="Fouts D.E."/>
        </authorList>
    </citation>
    <scope>NUCLEOTIDE SEQUENCE [LARGE SCALE GENOMIC DNA]</scope>
    <source>
        <strain evidence="1 2">2006001853</strain>
    </source>
</reference>
<evidence type="ECO:0000313" key="1">
    <source>
        <dbReference type="EMBL" id="EKR66219.1"/>
    </source>
</evidence>
<proteinExistence type="predicted"/>